<sequence>MRTTEVRKLRPEAWGFICPVHTPDGAPCGLLNHLTASCDIVSHYASTHKLKKFLYEVSILSHDRMIGVKASECYSVVLDGTFIGYIAKDRAPAFERKLRAMKVDPEETRVPLTTEIALIRSSTDPTNVSTQFPGLYLFTEPGRLTRPVKNLLWDKTEFVGTFEQVYMSIVIKPEEAEVGVTMHQELHPSSLFSFAGNLIPFPDHNQSPRNVYQCQMGKQTMGTAVHSWKYRADGKMYRLMFPQSPLLKTEAYDKYQIDEYPLGTNAIIAVISYTGYDMEDAMIINKGSFERGFGHGCINKVERVQLYGDRDFVVRYFEKDPNDTCNTINSDGLPVIGRIYAADEPYYSYFDGDSGGYVVKKTHNPEPYCCLSVRLVQDKEHVGACHALIEWRVQRNPVIGDKLATRHGQKGINSFLWPQESLPFSETGMVPDVLFNPHGFPSRMTIGMMIEIMAGKAGASHGEYYDASPFVFNEKDTAIEHFGEYLEKAGFNYYGNETLYSGVDGREMEVQIFMGLVYYQRLRHMVSDKFQVRSTGPVDSIHLQPVKGRKVGGGIRFGEMERDALIAHGAAFCMQDRLFNCSDRDIAFCCGNCRNIFSVIATKGIVKMGGKKASLSVDHSSQKVCHICNKADAIYPIQIPRVFKYLVAELGSMNIRVDIGFAKPENVH</sequence>
<organism evidence="1 2">
    <name type="scientific">Rhabditophanes sp. KR3021</name>
    <dbReference type="NCBI Taxonomy" id="114890"/>
    <lineage>
        <taxon>Eukaryota</taxon>
        <taxon>Metazoa</taxon>
        <taxon>Ecdysozoa</taxon>
        <taxon>Nematoda</taxon>
        <taxon>Chromadorea</taxon>
        <taxon>Rhabditida</taxon>
        <taxon>Tylenchina</taxon>
        <taxon>Panagrolaimomorpha</taxon>
        <taxon>Strongyloidoidea</taxon>
        <taxon>Alloionematidae</taxon>
        <taxon>Rhabditophanes</taxon>
    </lineage>
</organism>
<dbReference type="Proteomes" id="UP000095286">
    <property type="component" value="Unplaced"/>
</dbReference>
<evidence type="ECO:0000313" key="2">
    <source>
        <dbReference type="WBParaSite" id="RSKR_0000003700.1"/>
    </source>
</evidence>
<name>A0AC35TFL9_9BILA</name>
<accession>A0AC35TFL9</accession>
<reference evidence="2" key="1">
    <citation type="submission" date="2016-11" db="UniProtKB">
        <authorList>
            <consortium name="WormBaseParasite"/>
        </authorList>
    </citation>
    <scope>IDENTIFICATION</scope>
    <source>
        <strain evidence="2">KR3021</strain>
    </source>
</reference>
<protein>
    <submittedName>
        <fullName evidence="2">DNA-directed RNA polymerase subunit beta</fullName>
    </submittedName>
</protein>
<proteinExistence type="predicted"/>
<evidence type="ECO:0000313" key="1">
    <source>
        <dbReference type="Proteomes" id="UP000095286"/>
    </source>
</evidence>
<dbReference type="WBParaSite" id="RSKR_0000003700.1">
    <property type="protein sequence ID" value="RSKR_0000003700.1"/>
    <property type="gene ID" value="RSKR_0000003700"/>
</dbReference>